<keyword evidence="2" id="KW-1185">Reference proteome</keyword>
<reference evidence="1 2" key="1">
    <citation type="submission" date="2024-06" db="EMBL/GenBank/DDBJ databases">
        <title>Genomic Encyclopedia of Type Strains, Phase V (KMG-V): Genome sequencing to study the core and pangenomes of soil and plant-associated prokaryotes.</title>
        <authorList>
            <person name="Whitman W."/>
        </authorList>
    </citation>
    <scope>NUCLEOTIDE SEQUENCE [LARGE SCALE GENOMIC DNA]</scope>
    <source>
        <strain evidence="1 2">USDA 160</strain>
    </source>
</reference>
<sequence>MTSRPSTIPPGSWPRRMQADLAAGYVGERTVEAFLQRVGTDYPLPRVDEGRRRLWLIDDLDRAIAPEGTDLPDLADEL</sequence>
<evidence type="ECO:0008006" key="3">
    <source>
        <dbReference type="Google" id="ProtNLM"/>
    </source>
</evidence>
<organism evidence="1 2">
    <name type="scientific">Bradyrhizobium japonicum</name>
    <dbReference type="NCBI Taxonomy" id="375"/>
    <lineage>
        <taxon>Bacteria</taxon>
        <taxon>Pseudomonadati</taxon>
        <taxon>Pseudomonadota</taxon>
        <taxon>Alphaproteobacteria</taxon>
        <taxon>Hyphomicrobiales</taxon>
        <taxon>Nitrobacteraceae</taxon>
        <taxon>Bradyrhizobium</taxon>
    </lineage>
</organism>
<gene>
    <name evidence="1" type="ORF">ABIF63_004806</name>
</gene>
<dbReference type="EMBL" id="JBEPTQ010000002">
    <property type="protein sequence ID" value="MET4720700.1"/>
    <property type="molecule type" value="Genomic_DNA"/>
</dbReference>
<protein>
    <recommendedName>
        <fullName evidence="3">Transcriptional regulator</fullName>
    </recommendedName>
</protein>
<proteinExistence type="predicted"/>
<evidence type="ECO:0000313" key="1">
    <source>
        <dbReference type="EMBL" id="MET4720700.1"/>
    </source>
</evidence>
<dbReference type="Proteomes" id="UP001549291">
    <property type="component" value="Unassembled WGS sequence"/>
</dbReference>
<comment type="caution">
    <text evidence="1">The sequence shown here is derived from an EMBL/GenBank/DDBJ whole genome shotgun (WGS) entry which is preliminary data.</text>
</comment>
<name>A0ABV2RWM3_BRAJP</name>
<evidence type="ECO:0000313" key="2">
    <source>
        <dbReference type="Proteomes" id="UP001549291"/>
    </source>
</evidence>
<accession>A0ABV2RWM3</accession>